<organism evidence="1 2">
    <name type="scientific">Streptomyces griseorubens</name>
    <dbReference type="NCBI Taxonomy" id="66897"/>
    <lineage>
        <taxon>Bacteria</taxon>
        <taxon>Bacillati</taxon>
        <taxon>Actinomycetota</taxon>
        <taxon>Actinomycetes</taxon>
        <taxon>Kitasatosporales</taxon>
        <taxon>Streptomycetaceae</taxon>
        <taxon>Streptomyces</taxon>
        <taxon>Streptomyces althioticus group</taxon>
    </lineage>
</organism>
<keyword evidence="2" id="KW-1185">Reference proteome</keyword>
<name>A0ABR4TA90_9ACTN</name>
<evidence type="ECO:0000313" key="2">
    <source>
        <dbReference type="Proteomes" id="UP000027632"/>
    </source>
</evidence>
<comment type="caution">
    <text evidence="1">The sequence shown here is derived from an EMBL/GenBank/DDBJ whole genome shotgun (WGS) entry which is preliminary data.</text>
</comment>
<evidence type="ECO:0008006" key="3">
    <source>
        <dbReference type="Google" id="ProtNLM"/>
    </source>
</evidence>
<sequence>MEKLYADPTGKRARLDRYAASEALKSAETDAKSTHDRGLVITGNVRLSNQSVTKVDVSGQIPNATVSACLDISRWVTANAKSRKPVSLPDNRLTAYQIISVVEKYPEGWRVTRDEPQGKAC</sequence>
<gene>
    <name evidence="1" type="ORF">DJ64_00030</name>
</gene>
<proteinExistence type="predicted"/>
<accession>A0ABR4TA90</accession>
<reference evidence="1 2" key="1">
    <citation type="submission" date="2014-04" db="EMBL/GenBank/DDBJ databases">
        <title>Draft genome sequence of the novel Streptomyces griseorubens JSD-1 playing a role in carbon and nitrogen cycle.</title>
        <authorList>
            <consortium name="Shanghai Jiao Tong University"/>
            <person name="Feng H."/>
            <person name="Sun Y."/>
            <person name="Zhi Y."/>
            <person name="Mao L."/>
            <person name="Luo Y."/>
            <person name="Wei X."/>
            <person name="Zhou P."/>
        </authorList>
    </citation>
    <scope>NUCLEOTIDE SEQUENCE [LARGE SCALE GENOMIC DNA]</scope>
    <source>
        <strain evidence="1 2">JSD-1</strain>
    </source>
</reference>
<evidence type="ECO:0000313" key="1">
    <source>
        <dbReference type="EMBL" id="KEG44357.1"/>
    </source>
</evidence>
<protein>
    <recommendedName>
        <fullName evidence="3">Secreted protein/lipoprotein</fullName>
    </recommendedName>
</protein>
<dbReference type="EMBL" id="JJMG01000001">
    <property type="protein sequence ID" value="KEG44357.1"/>
    <property type="molecule type" value="Genomic_DNA"/>
</dbReference>
<dbReference type="Proteomes" id="UP000027632">
    <property type="component" value="Unassembled WGS sequence"/>
</dbReference>